<keyword evidence="6" id="KW-0227">DNA damage</keyword>
<dbReference type="InParanoid" id="A0A200QQD6"/>
<name>A0A200QQD6_MACCD</name>
<evidence type="ECO:0000256" key="1">
    <source>
        <dbReference type="ARBA" id="ARBA00004123"/>
    </source>
</evidence>
<evidence type="ECO:0000256" key="14">
    <source>
        <dbReference type="PIRSR" id="PIRSR604574-2"/>
    </source>
</evidence>
<gene>
    <name evidence="16" type="ORF">BVC80_9017g21</name>
</gene>
<dbReference type="InterPro" id="IPR037151">
    <property type="entry name" value="AlkB-like_sf"/>
</dbReference>
<comment type="subcellular location">
    <subcellularLocation>
        <location evidence="2">Cytoplasm</location>
    </subcellularLocation>
    <subcellularLocation>
        <location evidence="1">Nucleus</location>
    </subcellularLocation>
</comment>
<dbReference type="STRING" id="56857.A0A200QQD6"/>
<dbReference type="GO" id="GO:0005737">
    <property type="term" value="C:cytoplasm"/>
    <property type="evidence" value="ECO:0007669"/>
    <property type="project" value="UniProtKB-SubCell"/>
</dbReference>
<dbReference type="OrthoDB" id="6614653at2759"/>
<evidence type="ECO:0000256" key="12">
    <source>
        <dbReference type="ARBA" id="ARBA00052047"/>
    </source>
</evidence>
<protein>
    <recommendedName>
        <fullName evidence="13">DNA N(6)-methyladenine demethylase</fullName>
        <ecNumber evidence="13">1.14.11.51</ecNumber>
    </recommendedName>
</protein>
<evidence type="ECO:0000313" key="16">
    <source>
        <dbReference type="EMBL" id="OVA12668.1"/>
    </source>
</evidence>
<evidence type="ECO:0000256" key="5">
    <source>
        <dbReference type="ARBA" id="ARBA00022723"/>
    </source>
</evidence>
<dbReference type="GO" id="GO:0005634">
    <property type="term" value="C:nucleus"/>
    <property type="evidence" value="ECO:0007669"/>
    <property type="project" value="UniProtKB-SubCell"/>
</dbReference>
<keyword evidence="5 14" id="KW-0479">Metal-binding</keyword>
<dbReference type="OMA" id="PNICIIN"/>
<accession>A0A200QQD6</accession>
<dbReference type="InterPro" id="IPR002156">
    <property type="entry name" value="RNaseH_domain"/>
</dbReference>
<dbReference type="GO" id="GO:0035515">
    <property type="term" value="F:oxidative RNA demethylase activity"/>
    <property type="evidence" value="ECO:0007669"/>
    <property type="project" value="TreeGrafter"/>
</dbReference>
<keyword evidence="10" id="KW-0234">DNA repair</keyword>
<comment type="catalytic activity">
    <reaction evidence="12">
        <text>an N(6)-methyl-2'-deoxyadenosine in DNA + 2-oxoglutarate + O2 = a 2'-deoxyadenosine in DNA + formaldehyde + succinate + CO2</text>
        <dbReference type="Rhea" id="RHEA:49524"/>
        <dbReference type="Rhea" id="RHEA-COMP:12418"/>
        <dbReference type="Rhea" id="RHEA-COMP:12419"/>
        <dbReference type="ChEBI" id="CHEBI:15379"/>
        <dbReference type="ChEBI" id="CHEBI:16526"/>
        <dbReference type="ChEBI" id="CHEBI:16810"/>
        <dbReference type="ChEBI" id="CHEBI:16842"/>
        <dbReference type="ChEBI" id="CHEBI:30031"/>
        <dbReference type="ChEBI" id="CHEBI:90615"/>
        <dbReference type="ChEBI" id="CHEBI:90616"/>
        <dbReference type="EC" id="1.14.11.51"/>
    </reaction>
    <physiologicalReaction direction="left-to-right" evidence="12">
        <dbReference type="Rhea" id="RHEA:49525"/>
    </physiologicalReaction>
</comment>
<dbReference type="InterPro" id="IPR004574">
    <property type="entry name" value="Alkb"/>
</dbReference>
<comment type="caution">
    <text evidence="16">The sequence shown here is derived from an EMBL/GenBank/DDBJ whole genome shotgun (WGS) entry which is preliminary data.</text>
</comment>
<dbReference type="PROSITE" id="PS51471">
    <property type="entry name" value="FE2OG_OXY"/>
    <property type="match status" value="1"/>
</dbReference>
<dbReference type="Proteomes" id="UP000195402">
    <property type="component" value="Unassembled WGS sequence"/>
</dbReference>
<evidence type="ECO:0000256" key="8">
    <source>
        <dbReference type="ARBA" id="ARBA00023002"/>
    </source>
</evidence>
<keyword evidence="4" id="KW-0963">Cytoplasm</keyword>
<dbReference type="SUPFAM" id="SSF51197">
    <property type="entry name" value="Clavaminate synthase-like"/>
    <property type="match status" value="1"/>
</dbReference>
<evidence type="ECO:0000256" key="7">
    <source>
        <dbReference type="ARBA" id="ARBA00022964"/>
    </source>
</evidence>
<reference evidence="16" key="1">
    <citation type="journal article" date="2017" name="Mol. Plant">
        <title>The Genome of Medicinal Plant Macleaya cordata Provides New Insights into Benzylisoquinoline Alkaloids Metabolism.</title>
        <authorList>
            <person name="Liu X."/>
            <person name="Liu Y."/>
            <person name="Huang P."/>
            <person name="Ma Y."/>
            <person name="Qing Z."/>
            <person name="Tang Q."/>
            <person name="Cao H."/>
            <person name="Cheng P."/>
            <person name="Zheng Y."/>
            <person name="Yuan Z."/>
            <person name="Zhou Y."/>
            <person name="Liu J."/>
            <person name="Tang Z."/>
            <person name="Zhuo Y."/>
            <person name="Zhang Y."/>
            <person name="Yu L."/>
            <person name="Huang J."/>
            <person name="Yang P."/>
            <person name="Peng Q."/>
            <person name="Zhang J."/>
            <person name="Jiang W."/>
            <person name="Zhang Z."/>
            <person name="Lin K."/>
            <person name="Ro D.K."/>
            <person name="Chen X."/>
            <person name="Xiong X."/>
            <person name="Shang Y."/>
            <person name="Huang S."/>
            <person name="Zeng J."/>
        </authorList>
    </citation>
    <scope>NUCLEOTIDE SEQUENCE [LARGE SCALE GENOMIC DNA]</scope>
    <source>
        <strain evidence="16">BLH2017</strain>
        <tissue evidence="16">Root</tissue>
    </source>
</reference>
<keyword evidence="9 14" id="KW-0408">Iron</keyword>
<dbReference type="GO" id="GO:0003676">
    <property type="term" value="F:nucleic acid binding"/>
    <property type="evidence" value="ECO:0007669"/>
    <property type="project" value="InterPro"/>
</dbReference>
<dbReference type="FunFam" id="2.60.120.590:FF:000013">
    <property type="entry name" value="2-oxoglutarate-dependent dioxygenase family protein"/>
    <property type="match status" value="1"/>
</dbReference>
<evidence type="ECO:0000256" key="3">
    <source>
        <dbReference type="ARBA" id="ARBA00007879"/>
    </source>
</evidence>
<dbReference type="EMBL" id="MVGT01001372">
    <property type="protein sequence ID" value="OVA12668.1"/>
    <property type="molecule type" value="Genomic_DNA"/>
</dbReference>
<dbReference type="GO" id="GO:0141131">
    <property type="term" value="F:DNA N6-methyladenine demethylase activity"/>
    <property type="evidence" value="ECO:0007669"/>
    <property type="project" value="UniProtKB-EC"/>
</dbReference>
<dbReference type="GO" id="GO:0006281">
    <property type="term" value="P:DNA repair"/>
    <property type="evidence" value="ECO:0007669"/>
    <property type="project" value="UniProtKB-KW"/>
</dbReference>
<dbReference type="Gene3D" id="2.60.120.590">
    <property type="entry name" value="Alpha-ketoglutarate-dependent dioxygenase AlkB-like"/>
    <property type="match status" value="1"/>
</dbReference>
<dbReference type="GO" id="GO:0035516">
    <property type="term" value="F:broad specificity oxidative DNA demethylase activity"/>
    <property type="evidence" value="ECO:0007669"/>
    <property type="project" value="TreeGrafter"/>
</dbReference>
<dbReference type="FunCoup" id="A0A200QQD6">
    <property type="interactions" value="11"/>
</dbReference>
<keyword evidence="7" id="KW-0223">Dioxygenase</keyword>
<evidence type="ECO:0000256" key="6">
    <source>
        <dbReference type="ARBA" id="ARBA00022763"/>
    </source>
</evidence>
<organism evidence="16 17">
    <name type="scientific">Macleaya cordata</name>
    <name type="common">Five-seeded plume-poppy</name>
    <name type="synonym">Bocconia cordata</name>
    <dbReference type="NCBI Taxonomy" id="56857"/>
    <lineage>
        <taxon>Eukaryota</taxon>
        <taxon>Viridiplantae</taxon>
        <taxon>Streptophyta</taxon>
        <taxon>Embryophyta</taxon>
        <taxon>Tracheophyta</taxon>
        <taxon>Spermatophyta</taxon>
        <taxon>Magnoliopsida</taxon>
        <taxon>Ranunculales</taxon>
        <taxon>Papaveraceae</taxon>
        <taxon>Papaveroideae</taxon>
        <taxon>Macleaya</taxon>
    </lineage>
</organism>
<dbReference type="Pfam" id="PF13456">
    <property type="entry name" value="RVT_3"/>
    <property type="match status" value="1"/>
</dbReference>
<dbReference type="PANTHER" id="PTHR16557">
    <property type="entry name" value="ALKYLATED DNA REPAIR PROTEIN ALKB-RELATED"/>
    <property type="match status" value="1"/>
</dbReference>
<feature type="domain" description="Fe2OG dioxygenase" evidence="15">
    <location>
        <begin position="329"/>
        <end position="434"/>
    </location>
</feature>
<proteinExistence type="inferred from homology"/>
<dbReference type="InterPro" id="IPR012337">
    <property type="entry name" value="RNaseH-like_sf"/>
</dbReference>
<feature type="binding site" evidence="14">
    <location>
        <position position="347"/>
    </location>
    <ligand>
        <name>Fe cation</name>
        <dbReference type="ChEBI" id="CHEBI:24875"/>
        <note>catalytic</note>
    </ligand>
</feature>
<evidence type="ECO:0000313" key="17">
    <source>
        <dbReference type="Proteomes" id="UP000195402"/>
    </source>
</evidence>
<comment type="cofactor">
    <cofactor evidence="14">
        <name>Fe(2+)</name>
        <dbReference type="ChEBI" id="CHEBI:29033"/>
    </cofactor>
    <text evidence="14">Binds 1 Fe(2+) ion per subunit.</text>
</comment>
<feature type="binding site" evidence="14">
    <location>
        <position position="407"/>
    </location>
    <ligand>
        <name>Fe cation</name>
        <dbReference type="ChEBI" id="CHEBI:24875"/>
        <note>catalytic</note>
    </ligand>
</feature>
<evidence type="ECO:0000256" key="2">
    <source>
        <dbReference type="ARBA" id="ARBA00004496"/>
    </source>
</evidence>
<evidence type="ECO:0000256" key="9">
    <source>
        <dbReference type="ARBA" id="ARBA00023004"/>
    </source>
</evidence>
<feature type="binding site" evidence="14">
    <location>
        <position position="349"/>
    </location>
    <ligand>
        <name>Fe cation</name>
        <dbReference type="ChEBI" id="CHEBI:24875"/>
        <note>catalytic</note>
    </ligand>
</feature>
<keyword evidence="17" id="KW-1185">Reference proteome</keyword>
<dbReference type="InterPro" id="IPR036397">
    <property type="entry name" value="RNaseH_sf"/>
</dbReference>
<keyword evidence="8" id="KW-0560">Oxidoreductase</keyword>
<dbReference type="AlphaFoldDB" id="A0A200QQD6"/>
<dbReference type="InterPro" id="IPR005123">
    <property type="entry name" value="Oxoglu/Fe-dep_dioxygenase_dom"/>
</dbReference>
<dbReference type="EC" id="1.14.11.51" evidence="13"/>
<comment type="similarity">
    <text evidence="3">Belongs to the alkB family.</text>
</comment>
<evidence type="ECO:0000256" key="11">
    <source>
        <dbReference type="ARBA" id="ARBA00023242"/>
    </source>
</evidence>
<dbReference type="PANTHER" id="PTHR16557:SF2">
    <property type="entry name" value="NUCLEIC ACID DIOXYGENASE ALKBH1"/>
    <property type="match status" value="1"/>
</dbReference>
<evidence type="ECO:0000259" key="15">
    <source>
        <dbReference type="PROSITE" id="PS51471"/>
    </source>
</evidence>
<evidence type="ECO:0000256" key="13">
    <source>
        <dbReference type="ARBA" id="ARBA00066586"/>
    </source>
</evidence>
<evidence type="ECO:0000256" key="4">
    <source>
        <dbReference type="ARBA" id="ARBA00022490"/>
    </source>
</evidence>
<dbReference type="InterPro" id="IPR027450">
    <property type="entry name" value="AlkB-like"/>
</dbReference>
<evidence type="ECO:0000256" key="10">
    <source>
        <dbReference type="ARBA" id="ARBA00023204"/>
    </source>
</evidence>
<dbReference type="SUPFAM" id="SSF53098">
    <property type="entry name" value="Ribonuclease H-like"/>
    <property type="match status" value="1"/>
</dbReference>
<dbReference type="Gene3D" id="3.30.420.10">
    <property type="entry name" value="Ribonuclease H-like superfamily/Ribonuclease H"/>
    <property type="match status" value="1"/>
</dbReference>
<dbReference type="InterPro" id="IPR044730">
    <property type="entry name" value="RNase_H-like_dom_plant"/>
</dbReference>
<dbReference type="CDD" id="cd06222">
    <property type="entry name" value="RNase_H_like"/>
    <property type="match status" value="1"/>
</dbReference>
<dbReference type="GO" id="GO:0035513">
    <property type="term" value="P:oxidative RNA demethylation"/>
    <property type="evidence" value="ECO:0007669"/>
    <property type="project" value="TreeGrafter"/>
</dbReference>
<keyword evidence="11" id="KW-0539">Nucleus</keyword>
<dbReference type="GO" id="GO:0004523">
    <property type="term" value="F:RNA-DNA hybrid ribonuclease activity"/>
    <property type="evidence" value="ECO:0007669"/>
    <property type="project" value="InterPro"/>
</dbReference>
<dbReference type="Pfam" id="PF13532">
    <property type="entry name" value="2OG-FeII_Oxy_2"/>
    <property type="match status" value="1"/>
</dbReference>
<dbReference type="GO" id="GO:0008198">
    <property type="term" value="F:ferrous iron binding"/>
    <property type="evidence" value="ECO:0007669"/>
    <property type="project" value="TreeGrafter"/>
</dbReference>
<sequence length="439" mass="49288">MKPSAGNVMINTDGSLLSEVAGYGAIIRDESGTALVAVVGRSQPKTVILHELQSLEAGLCLAASHGFRRFHVGTDSKIIVSCVTRVVDPPWIAIPIMRSIHRMIKAPDFFKIQHIYRDTNKAVDHLVGMYPSAEFLEIIPSSFAKDLKKIVFDDKSGLSFSRGSPELRHYGKGVAFDICKIISGDPLKLEADLHVPEKNREQWKELDCSKNSLNQCILRSGMVLLKNYISYTDQIKIINVCRELGLGPAGFYQPVFRNGAKLRLQMMCLGKNWDPQTRLYERRRKDGVIPPCIPDEFKKLVERALQDSHVLIKEDLKESNAEDILPWMQPDICIINFYTNTGRLGLHQDRDESVRSLRKGLPVVSFSIGDSAEFLYGDNRDTDKAEKVVLESGDVLLFGGKARHIFHGVSSVFPDSAPRVLVEEAKLHPGRLNLTFREY</sequence>